<dbReference type="InterPro" id="IPR040892">
    <property type="entry name" value="RPN1_N"/>
</dbReference>
<evidence type="ECO:0000256" key="4">
    <source>
        <dbReference type="ARBA" id="ARBA00014928"/>
    </source>
</evidence>
<protein>
    <recommendedName>
        <fullName evidence="4 9">26S proteasome non-ATPase regulatory subunit 2</fullName>
    </recommendedName>
</protein>
<dbReference type="CDD" id="cd12378">
    <property type="entry name" value="RRM1_I_PABPs"/>
    <property type="match status" value="1"/>
</dbReference>
<dbReference type="Gene3D" id="3.30.70.330">
    <property type="match status" value="2"/>
</dbReference>
<dbReference type="GO" id="GO:0043161">
    <property type="term" value="P:proteasome-mediated ubiquitin-dependent protein catabolic process"/>
    <property type="evidence" value="ECO:0007669"/>
    <property type="project" value="TreeGrafter"/>
</dbReference>
<dbReference type="SUPFAM" id="SSF48371">
    <property type="entry name" value="ARM repeat"/>
    <property type="match status" value="1"/>
</dbReference>
<evidence type="ECO:0000313" key="12">
    <source>
        <dbReference type="EMBL" id="CAD7627369.1"/>
    </source>
</evidence>
<comment type="subunit">
    <text evidence="8">Component of the 19S proteasome regulatory particle complex. The 26S proteasome consists of a 20S core particle (CP) and two 19S regulatory subunits (RP). The regulatory particle is made of a lid composed of 9 subunits, a base containing 6 ATPases and few additional components including PSMD2. Interacts with RPGRIP1L. Interacts with CRY1 in a KDM8-dependent manner. Interacts (via C-terminus) with phosphatase UBLCP1 (via ubiquitin-like domain); the interaction recruits UBLCP1 to the 19S regulatory particle where it dephosphorylates 19S subunit PSMC2/RPT1 which impairs PSMC2 ATPase activity and disrupts 26S proteasome assembly.</text>
</comment>
<keyword evidence="7 9" id="KW-0647">Proteasome</keyword>
<dbReference type="GO" id="GO:0042176">
    <property type="term" value="P:regulation of protein catabolic process"/>
    <property type="evidence" value="ECO:0007669"/>
    <property type="project" value="InterPro"/>
</dbReference>
<dbReference type="GO" id="GO:0034515">
    <property type="term" value="C:proteasome storage granule"/>
    <property type="evidence" value="ECO:0007669"/>
    <property type="project" value="TreeGrafter"/>
</dbReference>
<dbReference type="PANTHER" id="PTHR10943">
    <property type="entry name" value="26S PROTEASOME NON-ATPASE REGULATORY SUBUNIT"/>
    <property type="match status" value="1"/>
</dbReference>
<keyword evidence="5" id="KW-0677">Repeat</keyword>
<dbReference type="PROSITE" id="PS50102">
    <property type="entry name" value="RRM"/>
    <property type="match status" value="2"/>
</dbReference>
<evidence type="ECO:0000256" key="3">
    <source>
        <dbReference type="ARBA" id="ARBA00005460"/>
    </source>
</evidence>
<dbReference type="Pfam" id="PF00076">
    <property type="entry name" value="RRM_1"/>
    <property type="match status" value="2"/>
</dbReference>
<evidence type="ECO:0000256" key="1">
    <source>
        <dbReference type="ARBA" id="ARBA00002362"/>
    </source>
</evidence>
<dbReference type="InterPro" id="IPR000504">
    <property type="entry name" value="RRM_dom"/>
</dbReference>
<proteinExistence type="inferred from homology"/>
<comment type="function">
    <text evidence="2">Binds to the intracellular domain of tumor necrosis factor type 1 receptor. The binding domain of TRAP1 and TRAP2 resides outside the death domain of TNFR1.</text>
</comment>
<dbReference type="PIRSF" id="PIRSF015965">
    <property type="entry name" value="26S_Psome_Rpn1"/>
    <property type="match status" value="1"/>
</dbReference>
<dbReference type="InterPro" id="IPR045305">
    <property type="entry name" value="RRM2_I_PABPs"/>
</dbReference>
<sequence>MTSGPNYSMASLYVGDLSANVTEAMLFEKFSTIGPVLSIRVCRDLLTRRSLGYAYVNFQEVSDAEKAIDRMNFDVLKDRPLRIMWSQRDPSLRKSGVGNVFIKNLDKSIDNSVMFDTFSTFGKILSCKVAQDLHGLSKGYGFVHFATEEAANNAINKVNGMLLNGKKVFVGKFVPKSERQNSPFAEKSKHFTNNGVEEKDKEMDLSEEDKQLQEELELCVQRLKEPNATLYKPALESLRQHIKSATTSMTSVPKPLKFLRPHYQTLKDLYNQMPSEDTKSFMADIVSILAMTINPTESVNTSGEALKYRLIGSHETIGSWGHEYVRHLSGEIATEWQSETATDDSKKELLALVQDIVPYNMLHNAESEATDLLMEIERMDLLEQHIDNDDLCQKVCLYLTSCVPFVPDPENTTLLKTALSIFLKFNKYSEALRLGMHLGDMKQIIAIFQACKDPVLQKQLSFMIGRQQIFLMDDIDDQDLLEIISNTQLNTHFLQLARELDILEPKTPDDIYKTHLENTTRPAFGGAGAVDSARANLASSFVNGLVNAAFGRDKILLCEDGNKWLYKNKEHGMLSATASLGLILLWDVDGGLAQIDKYLYSSDDNIKAGALLACGVVNCGVRNDCDPALALLVDYVTNNSMPMRVGSIIGLGLAYAGSNRNDVLSVLLPVLSDSKSSVEVIGVTALSCGLIAVGSGNGEVTSQIMQVFIEKPDLDVKDNFVRFLPLALGLCYLGKQESSDTIEAALEIIQNQSLKALSKTLVDVCAYAATGNVLKIQNLLHICSEKTEKEPTEEATGTDKNKKPTAAKVESVDYSWQQSVATIGIGLISMAEDISCEMAFRTFGHLLRYGEPMIKRAVPLALALTSISNPKLNILETLSKFSHDSDTDVACNAIFAMGLVGAGTNNARLATMLRQLAQYHAKEQNCLFMVRIAQGLTHLGKGTLTLSPFNSDRQLLMPTALAGLLATVISLLDVKSTIIKSHYLLYYLVTAIQPRMLITMDEELNPLPVPVRVGQAVDVVGQAGKPKTITGFQTHTTPVLLALGERAELATEEYLPLTPVLEGFVILKKNPDFNK</sequence>
<evidence type="ECO:0000256" key="9">
    <source>
        <dbReference type="PIRNR" id="PIRNR015965"/>
    </source>
</evidence>
<evidence type="ECO:0000256" key="6">
    <source>
        <dbReference type="ARBA" id="ARBA00022884"/>
    </source>
</evidence>
<reference evidence="12" key="1">
    <citation type="submission" date="2020-11" db="EMBL/GenBank/DDBJ databases">
        <authorList>
            <person name="Tran Van P."/>
        </authorList>
    </citation>
    <scope>NUCLEOTIDE SEQUENCE</scope>
</reference>
<evidence type="ECO:0000259" key="11">
    <source>
        <dbReference type="PROSITE" id="PS50102"/>
    </source>
</evidence>
<dbReference type="EMBL" id="CAJPIZ010004673">
    <property type="protein sequence ID" value="CAG2107799.1"/>
    <property type="molecule type" value="Genomic_DNA"/>
</dbReference>
<dbReference type="EMBL" id="OC859248">
    <property type="protein sequence ID" value="CAD7627369.1"/>
    <property type="molecule type" value="Genomic_DNA"/>
</dbReference>
<dbReference type="InterPro" id="IPR041433">
    <property type="entry name" value="RPN1_C"/>
</dbReference>
<dbReference type="InterPro" id="IPR035979">
    <property type="entry name" value="RBD_domain_sf"/>
</dbReference>
<dbReference type="SMART" id="SM00360">
    <property type="entry name" value="RRM"/>
    <property type="match status" value="2"/>
</dbReference>
<dbReference type="InterPro" id="IPR034364">
    <property type="entry name" value="PABP_RRM1"/>
</dbReference>
<dbReference type="CDD" id="cd12379">
    <property type="entry name" value="RRM2_I_PABPs"/>
    <property type="match status" value="1"/>
</dbReference>
<dbReference type="InterPro" id="IPR002015">
    <property type="entry name" value="Proteasome/cyclosome_rpt"/>
</dbReference>
<feature type="domain" description="RRM" evidence="11">
    <location>
        <begin position="98"/>
        <end position="175"/>
    </location>
</feature>
<evidence type="ECO:0000256" key="7">
    <source>
        <dbReference type="ARBA" id="ARBA00022942"/>
    </source>
</evidence>
<evidence type="ECO:0000256" key="5">
    <source>
        <dbReference type="ARBA" id="ARBA00022737"/>
    </source>
</evidence>
<evidence type="ECO:0000256" key="8">
    <source>
        <dbReference type="ARBA" id="ARBA00046857"/>
    </source>
</evidence>
<dbReference type="GO" id="GO:0030234">
    <property type="term" value="F:enzyme regulator activity"/>
    <property type="evidence" value="ECO:0007669"/>
    <property type="project" value="UniProtKB-UniRule"/>
</dbReference>
<feature type="domain" description="RRM" evidence="11">
    <location>
        <begin position="10"/>
        <end position="88"/>
    </location>
</feature>
<keyword evidence="13" id="KW-1185">Reference proteome</keyword>
<evidence type="ECO:0000256" key="2">
    <source>
        <dbReference type="ARBA" id="ARBA00004031"/>
    </source>
</evidence>
<dbReference type="Proteomes" id="UP000759131">
    <property type="component" value="Unassembled WGS sequence"/>
</dbReference>
<evidence type="ECO:0000256" key="10">
    <source>
        <dbReference type="PROSITE-ProRule" id="PRU00176"/>
    </source>
</evidence>
<dbReference type="FunFam" id="1.25.10.10:FF:000026">
    <property type="entry name" value="26S proteasome non-ATPase regulatory subunit 2"/>
    <property type="match status" value="1"/>
</dbReference>
<dbReference type="Gene3D" id="1.25.10.10">
    <property type="entry name" value="Leucine-rich Repeat Variant"/>
    <property type="match status" value="1"/>
</dbReference>
<dbReference type="Pfam" id="PF01851">
    <property type="entry name" value="PC_rep"/>
    <property type="match status" value="4"/>
</dbReference>
<dbReference type="Pfam" id="PF18051">
    <property type="entry name" value="RPN1_C"/>
    <property type="match status" value="1"/>
</dbReference>
<dbReference type="FunFam" id="3.30.70.330:FF:000003">
    <property type="entry name" value="Polyadenylate-binding protein"/>
    <property type="match status" value="1"/>
</dbReference>
<name>A0A7R9KR26_9ACAR</name>
<dbReference type="PANTHER" id="PTHR10943:SF1">
    <property type="entry name" value="26S PROTEASOME NON-ATPASE REGULATORY SUBUNIT 2"/>
    <property type="match status" value="1"/>
</dbReference>
<dbReference type="InterPro" id="IPR016024">
    <property type="entry name" value="ARM-type_fold"/>
</dbReference>
<dbReference type="AlphaFoldDB" id="A0A7R9KR26"/>
<dbReference type="FunFam" id="3.30.70.330:FF:000021">
    <property type="entry name" value="Polyadenylate-binding protein"/>
    <property type="match status" value="1"/>
</dbReference>
<dbReference type="OrthoDB" id="10252509at2759"/>
<comment type="function">
    <text evidence="1 9">Component of the 26S proteasome, a multiprotein complex involved in the ATP-dependent degradation of ubiquitinated proteins. This complex plays a key role in the maintenance of protein homeostasis by removing misfolded or damaged proteins, which could impair cellular functions, and by removing proteins whose functions are no longer required. Therefore, the proteasome participates in numerous cellular processes, including cell cycle progression, apoptosis, or DNA damage repair.</text>
</comment>
<dbReference type="InterPro" id="IPR011989">
    <property type="entry name" value="ARM-like"/>
</dbReference>
<dbReference type="InterPro" id="IPR012677">
    <property type="entry name" value="Nucleotide-bd_a/b_plait_sf"/>
</dbReference>
<keyword evidence="6 10" id="KW-0694">RNA-binding</keyword>
<evidence type="ECO:0000313" key="13">
    <source>
        <dbReference type="Proteomes" id="UP000759131"/>
    </source>
</evidence>
<dbReference type="InterPro" id="IPR016643">
    <property type="entry name" value="26S_Psome_Rpn1"/>
</dbReference>
<dbReference type="Pfam" id="PF17781">
    <property type="entry name" value="RPN1_RPN2_N"/>
    <property type="match status" value="1"/>
</dbReference>
<organism evidence="12">
    <name type="scientific">Medioppia subpectinata</name>
    <dbReference type="NCBI Taxonomy" id="1979941"/>
    <lineage>
        <taxon>Eukaryota</taxon>
        <taxon>Metazoa</taxon>
        <taxon>Ecdysozoa</taxon>
        <taxon>Arthropoda</taxon>
        <taxon>Chelicerata</taxon>
        <taxon>Arachnida</taxon>
        <taxon>Acari</taxon>
        <taxon>Acariformes</taxon>
        <taxon>Sarcoptiformes</taxon>
        <taxon>Oribatida</taxon>
        <taxon>Brachypylina</taxon>
        <taxon>Oppioidea</taxon>
        <taxon>Oppiidae</taxon>
        <taxon>Medioppia</taxon>
    </lineage>
</organism>
<comment type="similarity">
    <text evidence="3 9">Belongs to the proteasome subunit S2 family.</text>
</comment>
<accession>A0A7R9KR26</accession>
<gene>
    <name evidence="12" type="ORF">OSB1V03_LOCUS7796</name>
</gene>
<dbReference type="GO" id="GO:0005634">
    <property type="term" value="C:nucleus"/>
    <property type="evidence" value="ECO:0007669"/>
    <property type="project" value="TreeGrafter"/>
</dbReference>
<dbReference type="GO" id="GO:0008540">
    <property type="term" value="C:proteasome regulatory particle, base subcomplex"/>
    <property type="evidence" value="ECO:0007669"/>
    <property type="project" value="UniProtKB-UniRule"/>
</dbReference>
<dbReference type="GO" id="GO:0003723">
    <property type="term" value="F:RNA binding"/>
    <property type="evidence" value="ECO:0007669"/>
    <property type="project" value="UniProtKB-UniRule"/>
</dbReference>
<dbReference type="SUPFAM" id="SSF54928">
    <property type="entry name" value="RNA-binding domain, RBD"/>
    <property type="match status" value="1"/>
</dbReference>